<accession>A0A0N0P6V9</accession>
<gene>
    <name evidence="2" type="ORF">ABL78_2816</name>
</gene>
<sequence length="281" mass="30876">MPHPFLLPQRQQQPVLNPTMSGGSTSFDSAYGGLYDSGSFIGQNSFYGNMGSFFGSFGGAMESRPFSQSRAPISLDAQCAPFMNSYYYGEGYTDITATSANTSFGGEYEDGDTLPNRTTSSGRILRRVVSFSDVPPLNEENQRTVANTPKRVGFRRMNRQFSNIENERDASASPVQQPTPEQPQQQSFIAISSNSPMFCGYGLTHPRNPVANAYGVNQSRSPYSMNVANYGAPQPPAPPASSSMGFAQPWYSMYGGTNYTTFSNGRPMMMQPRPMMNGFYY</sequence>
<dbReference type="AlphaFoldDB" id="A0A0N0P6V9"/>
<evidence type="ECO:0000313" key="2">
    <source>
        <dbReference type="EMBL" id="KPI88086.1"/>
    </source>
</evidence>
<feature type="compositionally biased region" description="Low complexity" evidence="1">
    <location>
        <begin position="174"/>
        <end position="184"/>
    </location>
</feature>
<feature type="compositionally biased region" description="Polar residues" evidence="1">
    <location>
        <begin position="9"/>
        <end position="22"/>
    </location>
</feature>
<evidence type="ECO:0000256" key="1">
    <source>
        <dbReference type="SAM" id="MobiDB-lite"/>
    </source>
</evidence>
<comment type="caution">
    <text evidence="2">The sequence shown here is derived from an EMBL/GenBank/DDBJ whole genome shotgun (WGS) entry which is preliminary data.</text>
</comment>
<evidence type="ECO:0000313" key="3">
    <source>
        <dbReference type="Proteomes" id="UP000038009"/>
    </source>
</evidence>
<proteinExistence type="predicted"/>
<protein>
    <submittedName>
        <fullName evidence="2">Uncharacterized protein</fullName>
    </submittedName>
</protein>
<dbReference type="OMA" id="YGNMGSF"/>
<dbReference type="VEuPathDB" id="TriTrypDB:Lsey_0062_0040"/>
<keyword evidence="3" id="KW-1185">Reference proteome</keyword>
<feature type="region of interest" description="Disordered" evidence="1">
    <location>
        <begin position="164"/>
        <end position="184"/>
    </location>
</feature>
<dbReference type="EMBL" id="LJSK01000062">
    <property type="protein sequence ID" value="KPI88086.1"/>
    <property type="molecule type" value="Genomic_DNA"/>
</dbReference>
<name>A0A0N0P6V9_LEPSE</name>
<feature type="region of interest" description="Disordered" evidence="1">
    <location>
        <begin position="1"/>
        <end position="22"/>
    </location>
</feature>
<dbReference type="Proteomes" id="UP000038009">
    <property type="component" value="Unassembled WGS sequence"/>
</dbReference>
<organism evidence="2 3">
    <name type="scientific">Leptomonas seymouri</name>
    <dbReference type="NCBI Taxonomy" id="5684"/>
    <lineage>
        <taxon>Eukaryota</taxon>
        <taxon>Discoba</taxon>
        <taxon>Euglenozoa</taxon>
        <taxon>Kinetoplastea</taxon>
        <taxon>Metakinetoplastina</taxon>
        <taxon>Trypanosomatida</taxon>
        <taxon>Trypanosomatidae</taxon>
        <taxon>Leishmaniinae</taxon>
        <taxon>Leptomonas</taxon>
    </lineage>
</organism>
<reference evidence="2 3" key="1">
    <citation type="journal article" date="2015" name="PLoS Pathog.">
        <title>Leptomonas seymouri: Adaptations to the Dixenous Life Cycle Analyzed by Genome Sequencing, Transcriptome Profiling and Co-infection with Leishmania donovani.</title>
        <authorList>
            <person name="Kraeva N."/>
            <person name="Butenko A."/>
            <person name="Hlavacova J."/>
            <person name="Kostygov A."/>
            <person name="Myskova J."/>
            <person name="Grybchuk D."/>
            <person name="Lestinova T."/>
            <person name="Votypka J."/>
            <person name="Volf P."/>
            <person name="Opperdoes F."/>
            <person name="Flegontov P."/>
            <person name="Lukes J."/>
            <person name="Yurchenko V."/>
        </authorList>
    </citation>
    <scope>NUCLEOTIDE SEQUENCE [LARGE SCALE GENOMIC DNA]</scope>
    <source>
        <strain evidence="2 3">ATCC 30220</strain>
    </source>
</reference>